<dbReference type="Pfam" id="PF00069">
    <property type="entry name" value="Pkinase"/>
    <property type="match status" value="2"/>
</dbReference>
<reference evidence="5 6" key="1">
    <citation type="journal article" date="2007" name="Nat. Biotechnol.">
        <title>Complete genome sequence of the myxobacterium Sorangium cellulosum.</title>
        <authorList>
            <person name="Schneiker S."/>
            <person name="Perlova O."/>
            <person name="Kaiser O."/>
            <person name="Gerth K."/>
            <person name="Alici A."/>
            <person name="Altmeyer M.O."/>
            <person name="Bartels D."/>
            <person name="Bekel T."/>
            <person name="Beyer S."/>
            <person name="Bode E."/>
            <person name="Bode H.B."/>
            <person name="Bolten C.J."/>
            <person name="Choudhuri J.V."/>
            <person name="Doss S."/>
            <person name="Elnakady Y.A."/>
            <person name="Frank B."/>
            <person name="Gaigalat L."/>
            <person name="Goesmann A."/>
            <person name="Groeger C."/>
            <person name="Gross F."/>
            <person name="Jelsbak L."/>
            <person name="Jelsbak L."/>
            <person name="Kalinowski J."/>
            <person name="Kegler C."/>
            <person name="Knauber T."/>
            <person name="Konietzny S."/>
            <person name="Kopp M."/>
            <person name="Krause L."/>
            <person name="Krug D."/>
            <person name="Linke B."/>
            <person name="Mahmud T."/>
            <person name="Martinez-Arias R."/>
            <person name="McHardy A.C."/>
            <person name="Merai M."/>
            <person name="Meyer F."/>
            <person name="Mormann S."/>
            <person name="Munoz-Dorado J."/>
            <person name="Perez J."/>
            <person name="Pradella S."/>
            <person name="Rachid S."/>
            <person name="Raddatz G."/>
            <person name="Rosenau F."/>
            <person name="Rueckert C."/>
            <person name="Sasse F."/>
            <person name="Scharfe M."/>
            <person name="Schuster S.C."/>
            <person name="Suen G."/>
            <person name="Treuner-Lange A."/>
            <person name="Velicer G.J."/>
            <person name="Vorholter F.-J."/>
            <person name="Weissman K.J."/>
            <person name="Welch R.D."/>
            <person name="Wenzel S.C."/>
            <person name="Whitworth D.E."/>
            <person name="Wilhelm S."/>
            <person name="Wittmann C."/>
            <person name="Bloecker H."/>
            <person name="Puehler A."/>
            <person name="Mueller R."/>
        </authorList>
    </citation>
    <scope>NUCLEOTIDE SEQUENCE [LARGE SCALE GENOMIC DNA]</scope>
    <source>
        <strain evidence="6">So ce56</strain>
    </source>
</reference>
<dbReference type="Gene3D" id="1.10.510.10">
    <property type="entry name" value="Transferase(Phosphotransferase) domain 1"/>
    <property type="match status" value="2"/>
</dbReference>
<dbReference type="eggNOG" id="COG3899">
    <property type="taxonomic scope" value="Bacteria"/>
</dbReference>
<dbReference type="PROSITE" id="PS00107">
    <property type="entry name" value="PROTEIN_KINASE_ATP"/>
    <property type="match status" value="1"/>
</dbReference>
<dbReference type="Gene3D" id="3.40.50.300">
    <property type="entry name" value="P-loop containing nucleotide triphosphate hydrolases"/>
    <property type="match status" value="1"/>
</dbReference>
<sequence>MITTPSSGQARHPPDVPVSIGPWRVLAPLGRGGMGVVYRAQHSVTGALAALKTVSVGDESLVSSIRREIHALRGVEHPGVVRVLDEGVQGGLPWYAMELIEGRTLRDHNQERWRARGSVSSEPTVSVSTAMNAQASTATAEIAPASIIPRSYQPFAPRPFHRAAGGALRQALTLLRAICRPLAYVHGRGLVHRDLKPDNVFIRPDGTPVLFDFGLAFQFEGHTGRDVLQAGGRLMGSPDYMSPEQIRGDLVDARADLYALGCMIYEAVTGGVPFLGDSSSVVLSMHLYAEPLPASELVADVPPALDALIARLLKKRPEDRLGYADEVATALAELGAADTPPRDWSGAARARVRVPNAQPYLYRPRLAGREEALQQITAALERAHERRQGSLVVVGGESGVGKTRLAVEAAHQAALNRMAVVTGACAAVSAEIEREGAVKAAPLHPFRPLLLAVADRCNELGPAGYDALLGPRGRVLAPHEPSLAQLHGYDRYPEPPELPPDAARYRLRTALADTLAAFAATRPVLLVLDDLQWADENSRAVLEHLDADYFAAHPVVLLCAYRTEETSPALSSLLGAPWASRLELGRLDRGSVGRMVRDMLALDEPPEVFVQYLFEQSEGNPFFIAEYLRAAIQERVIYRDEAYAWRIRAGAEGAAAERLARAARGSQPPAPLPLPGSLRELVARRLSGLSREALALARLASVLGRELEERLLLGAAGLAEVDAMDALAELARRHVLEETEPGRLGFVHDKLREIAYAGIPEPERRALHAAAARTIEQRHRDAPGLALSYPLLAHHYGIAGAVQETLEYLDKAGAQALATGASGDAVDFYKRALDLDGAHPPEERAPPIRRARWERRLGQAHYNLGDLLGAERHCAAALELLSRDEAAWLRAGERAASGRARLGARLRPAMASLKQLGLQLAHVAGLPAPVARDAAERERLAEASLAAEKLSETYLFRNEPTLAFLAALAATNAAARLGPSLALARGYATLSVAFGYVPWKAVVDAYAARATAVAAALDDPQGVAFVSCLRGLTALGEGRCRDARALLTQAERLADALHDRRRKEECITLLAGAAYSEGRWREALDLYGALVIASRESDNAQGHIWAESGRAQCRLLLGDGEGAIAIFDALSAEVQRLGDRTQQITHGQVALGHLLRGAQGEARAAAERTLPMLREGQPAGYHCLYGYAAACEVLLALLEDAPGSAERRELSRLSAEACRALGRYARIFPLGRSTSLRLRGLAAWLAGGRARARRLWAAAIDDALQRGLPVEEARARFELARHLPRRDPERERQIARAAAVFSALDLQYWRDRVARLRER</sequence>
<keyword evidence="6" id="KW-1185">Reference proteome</keyword>
<evidence type="ECO:0000256" key="2">
    <source>
        <dbReference type="ARBA" id="ARBA00022840"/>
    </source>
</evidence>
<gene>
    <name evidence="5" type="ordered locus">sce0431</name>
</gene>
<feature type="domain" description="Protein kinase" evidence="4">
    <location>
        <begin position="23"/>
        <end position="334"/>
    </location>
</feature>
<dbReference type="eggNOG" id="COG0515">
    <property type="taxonomic scope" value="Bacteria"/>
</dbReference>
<evidence type="ECO:0000313" key="5">
    <source>
        <dbReference type="EMBL" id="CAN90588.1"/>
    </source>
</evidence>
<dbReference type="InterPro" id="IPR011009">
    <property type="entry name" value="Kinase-like_dom_sf"/>
</dbReference>
<dbReference type="eggNOG" id="COG0457">
    <property type="taxonomic scope" value="Bacteria"/>
</dbReference>
<proteinExistence type="predicted"/>
<dbReference type="InterPro" id="IPR000719">
    <property type="entry name" value="Prot_kinase_dom"/>
</dbReference>
<dbReference type="SUPFAM" id="SSF48452">
    <property type="entry name" value="TPR-like"/>
    <property type="match status" value="2"/>
</dbReference>
<dbReference type="InterPro" id="IPR011990">
    <property type="entry name" value="TPR-like_helical_dom_sf"/>
</dbReference>
<dbReference type="GO" id="GO:0004016">
    <property type="term" value="F:adenylate cyclase activity"/>
    <property type="evidence" value="ECO:0007669"/>
    <property type="project" value="TreeGrafter"/>
</dbReference>
<dbReference type="PANTHER" id="PTHR16305">
    <property type="entry name" value="TESTICULAR SOLUBLE ADENYLYL CYCLASE"/>
    <property type="match status" value="1"/>
</dbReference>
<keyword evidence="2 3" id="KW-0067">ATP-binding</keyword>
<dbReference type="Pfam" id="PF13191">
    <property type="entry name" value="AAA_16"/>
    <property type="match status" value="1"/>
</dbReference>
<evidence type="ECO:0000313" key="6">
    <source>
        <dbReference type="Proteomes" id="UP000002139"/>
    </source>
</evidence>
<dbReference type="InterPro" id="IPR008271">
    <property type="entry name" value="Ser/Thr_kinase_AS"/>
</dbReference>
<dbReference type="SMART" id="SM00220">
    <property type="entry name" value="S_TKc"/>
    <property type="match status" value="1"/>
</dbReference>
<evidence type="ECO:0000256" key="3">
    <source>
        <dbReference type="PROSITE-ProRule" id="PRU10141"/>
    </source>
</evidence>
<feature type="binding site" evidence="3">
    <location>
        <position position="52"/>
    </location>
    <ligand>
        <name>ATP</name>
        <dbReference type="ChEBI" id="CHEBI:30616"/>
    </ligand>
</feature>
<dbReference type="eggNOG" id="COG2909">
    <property type="taxonomic scope" value="Bacteria"/>
</dbReference>
<dbReference type="KEGG" id="scl:sce0431"/>
<protein>
    <submittedName>
        <fullName evidence="5">Protein kinase</fullName>
        <ecNumber evidence="5">2.7.11.1</ecNumber>
    </submittedName>
</protein>
<dbReference type="SUPFAM" id="SSF56112">
    <property type="entry name" value="Protein kinase-like (PK-like)"/>
    <property type="match status" value="1"/>
</dbReference>
<dbReference type="BioCyc" id="SCEL448385:SCE_RS02270-MONOMER"/>
<evidence type="ECO:0000259" key="4">
    <source>
        <dbReference type="PROSITE" id="PS50011"/>
    </source>
</evidence>
<dbReference type="InterPro" id="IPR017441">
    <property type="entry name" value="Protein_kinase_ATP_BS"/>
</dbReference>
<name>A9GU97_SORC5</name>
<dbReference type="STRING" id="448385.sce0431"/>
<dbReference type="InterPro" id="IPR025662">
    <property type="entry name" value="Sigma_54_int_dom_ATP-bd_1"/>
</dbReference>
<keyword evidence="5" id="KW-0808">Transferase</keyword>
<dbReference type="InterPro" id="IPR041664">
    <property type="entry name" value="AAA_16"/>
</dbReference>
<evidence type="ECO:0000256" key="1">
    <source>
        <dbReference type="ARBA" id="ARBA00022741"/>
    </source>
</evidence>
<accession>A9GU97</accession>
<dbReference type="Gene3D" id="1.25.40.10">
    <property type="entry name" value="Tetratricopeptide repeat domain"/>
    <property type="match status" value="2"/>
</dbReference>
<organism evidence="5 6">
    <name type="scientific">Sorangium cellulosum (strain So ce56)</name>
    <name type="common">Polyangium cellulosum (strain So ce56)</name>
    <dbReference type="NCBI Taxonomy" id="448385"/>
    <lineage>
        <taxon>Bacteria</taxon>
        <taxon>Pseudomonadati</taxon>
        <taxon>Myxococcota</taxon>
        <taxon>Polyangia</taxon>
        <taxon>Polyangiales</taxon>
        <taxon>Polyangiaceae</taxon>
        <taxon>Sorangium</taxon>
    </lineage>
</organism>
<dbReference type="PANTHER" id="PTHR16305:SF28">
    <property type="entry name" value="GUANYLATE CYCLASE DOMAIN-CONTAINING PROTEIN"/>
    <property type="match status" value="1"/>
</dbReference>
<dbReference type="InterPro" id="IPR027417">
    <property type="entry name" value="P-loop_NTPase"/>
</dbReference>
<dbReference type="PROSITE" id="PS00675">
    <property type="entry name" value="SIGMA54_INTERACT_1"/>
    <property type="match status" value="1"/>
</dbReference>
<keyword evidence="1 3" id="KW-0547">Nucleotide-binding</keyword>
<dbReference type="EMBL" id="AM746676">
    <property type="protein sequence ID" value="CAN90588.1"/>
    <property type="molecule type" value="Genomic_DNA"/>
</dbReference>
<dbReference type="GO" id="GO:0005524">
    <property type="term" value="F:ATP binding"/>
    <property type="evidence" value="ECO:0007669"/>
    <property type="project" value="UniProtKB-UniRule"/>
</dbReference>
<dbReference type="RefSeq" id="WP_012233066.1">
    <property type="nucleotide sequence ID" value="NC_010162.1"/>
</dbReference>
<dbReference type="PROSITE" id="PS50011">
    <property type="entry name" value="PROTEIN_KINASE_DOM"/>
    <property type="match status" value="1"/>
</dbReference>
<dbReference type="EC" id="2.7.11.1" evidence="5"/>
<dbReference type="CDD" id="cd14014">
    <property type="entry name" value="STKc_PknB_like"/>
    <property type="match status" value="1"/>
</dbReference>
<dbReference type="HOGENOM" id="CLU_273085_0_0_7"/>
<dbReference type="GO" id="GO:0004674">
    <property type="term" value="F:protein serine/threonine kinase activity"/>
    <property type="evidence" value="ECO:0007669"/>
    <property type="project" value="UniProtKB-EC"/>
</dbReference>
<dbReference type="SUPFAM" id="SSF52540">
    <property type="entry name" value="P-loop containing nucleoside triphosphate hydrolases"/>
    <property type="match status" value="1"/>
</dbReference>
<keyword evidence="5" id="KW-0418">Kinase</keyword>
<dbReference type="Proteomes" id="UP000002139">
    <property type="component" value="Chromosome"/>
</dbReference>
<dbReference type="PROSITE" id="PS00108">
    <property type="entry name" value="PROTEIN_KINASE_ST"/>
    <property type="match status" value="1"/>
</dbReference>
<dbReference type="GO" id="GO:0005737">
    <property type="term" value="C:cytoplasm"/>
    <property type="evidence" value="ECO:0007669"/>
    <property type="project" value="TreeGrafter"/>
</dbReference>